<dbReference type="InterPro" id="IPR036249">
    <property type="entry name" value="Thioredoxin-like_sf"/>
</dbReference>
<evidence type="ECO:0000256" key="2">
    <source>
        <dbReference type="PIRSR" id="PIRSR006386-1"/>
    </source>
</evidence>
<sequence length="203" mass="21988">MTRTVDFIFDFGSPNGYLSWKVLPGIAARTGAKLNLIPCLLGGIFKATGNQSPAQAFGSIRGKLAYENLETQRFVARHGLTAYRFNPHFPVNTLLIMRGLVAARRAGVEDAYREAVLSAMWEQGLKMDDPEIVAGVLAGAGLDARALLEATQDPEVKAELVANTEAAVARGVFGVPTYFVGDEMFFGKERLGQVEEELLRAPA</sequence>
<dbReference type="GO" id="GO:1901170">
    <property type="term" value="P:naphthalene catabolic process"/>
    <property type="evidence" value="ECO:0007669"/>
    <property type="project" value="InterPro"/>
</dbReference>
<evidence type="ECO:0000313" key="4">
    <source>
        <dbReference type="EMBL" id="AWM76598.1"/>
    </source>
</evidence>
<organism evidence="4 5">
    <name type="scientific">Phenylobacterium parvum</name>
    <dbReference type="NCBI Taxonomy" id="2201350"/>
    <lineage>
        <taxon>Bacteria</taxon>
        <taxon>Pseudomonadati</taxon>
        <taxon>Pseudomonadota</taxon>
        <taxon>Alphaproteobacteria</taxon>
        <taxon>Caulobacterales</taxon>
        <taxon>Caulobacteraceae</taxon>
        <taxon>Phenylobacterium</taxon>
    </lineage>
</organism>
<keyword evidence="5" id="KW-1185">Reference proteome</keyword>
<evidence type="ECO:0000259" key="3">
    <source>
        <dbReference type="Pfam" id="PF01323"/>
    </source>
</evidence>
<dbReference type="EMBL" id="CP029479">
    <property type="protein sequence ID" value="AWM76598.1"/>
    <property type="molecule type" value="Genomic_DNA"/>
</dbReference>
<keyword evidence="1" id="KW-0413">Isomerase</keyword>
<comment type="similarity">
    <text evidence="1">Belongs to the GST superfamily. NadH family.</text>
</comment>
<dbReference type="SUPFAM" id="SSF52833">
    <property type="entry name" value="Thioredoxin-like"/>
    <property type="match status" value="1"/>
</dbReference>
<reference evidence="5" key="1">
    <citation type="submission" date="2018-05" db="EMBL/GenBank/DDBJ databases">
        <title>Genome sequencing of Phenylobacterium sp. HYN0004.</title>
        <authorList>
            <person name="Yi H."/>
            <person name="Baek C."/>
        </authorList>
    </citation>
    <scope>NUCLEOTIDE SEQUENCE [LARGE SCALE GENOMIC DNA]</scope>
    <source>
        <strain evidence="5">HYN0004</strain>
    </source>
</reference>
<accession>A0A2Z3HYI4</accession>
<dbReference type="GO" id="GO:0004602">
    <property type="term" value="F:glutathione peroxidase activity"/>
    <property type="evidence" value="ECO:0007669"/>
    <property type="project" value="TreeGrafter"/>
</dbReference>
<dbReference type="PANTHER" id="PTHR42943">
    <property type="entry name" value="GLUTATHIONE S-TRANSFERASE KAPPA"/>
    <property type="match status" value="1"/>
</dbReference>
<proteinExistence type="inferred from homology"/>
<dbReference type="EC" id="5.99.1.4" evidence="1"/>
<protein>
    <recommendedName>
        <fullName evidence="1">2-hydroxychromene-2-carboxylate isomerase</fullName>
        <ecNumber evidence="1">5.99.1.4</ecNumber>
    </recommendedName>
</protein>
<dbReference type="CDD" id="cd03022">
    <property type="entry name" value="DsbA_HCCA_Iso"/>
    <property type="match status" value="1"/>
</dbReference>
<dbReference type="OrthoDB" id="5244108at2"/>
<dbReference type="PIRSF" id="PIRSF006386">
    <property type="entry name" value="HCCAis_GSTk"/>
    <property type="match status" value="1"/>
</dbReference>
<dbReference type="RefSeq" id="WP_110449167.1">
    <property type="nucleotide sequence ID" value="NZ_CP029479.1"/>
</dbReference>
<comment type="catalytic activity">
    <reaction evidence="1">
        <text>2-hydroxychromene-2-carboxylate = (3E)-4-(2-hydroxyphenyl)-2-oxobut-3-enoate</text>
        <dbReference type="Rhea" id="RHEA:27401"/>
        <dbReference type="ChEBI" id="CHEBI:59350"/>
        <dbReference type="ChEBI" id="CHEBI:59353"/>
        <dbReference type="EC" id="5.99.1.4"/>
    </reaction>
</comment>
<gene>
    <name evidence="4" type="ORF">HYN04_01735</name>
</gene>
<dbReference type="PANTHER" id="PTHR42943:SF2">
    <property type="entry name" value="GLUTATHIONE S-TRANSFERASE KAPPA 1"/>
    <property type="match status" value="1"/>
</dbReference>
<dbReference type="KEGG" id="phb:HYN04_01735"/>
<dbReference type="AlphaFoldDB" id="A0A2Z3HYI4"/>
<dbReference type="Proteomes" id="UP000247763">
    <property type="component" value="Chromosome"/>
</dbReference>
<dbReference type="InterPro" id="IPR014440">
    <property type="entry name" value="HCCAis_GSTk"/>
</dbReference>
<dbReference type="GO" id="GO:0006749">
    <property type="term" value="P:glutathione metabolic process"/>
    <property type="evidence" value="ECO:0007669"/>
    <property type="project" value="TreeGrafter"/>
</dbReference>
<dbReference type="GO" id="GO:0004364">
    <property type="term" value="F:glutathione transferase activity"/>
    <property type="evidence" value="ECO:0007669"/>
    <property type="project" value="TreeGrafter"/>
</dbReference>
<dbReference type="Pfam" id="PF01323">
    <property type="entry name" value="DSBA"/>
    <property type="match status" value="1"/>
</dbReference>
<dbReference type="InterPro" id="IPR051924">
    <property type="entry name" value="GST_Kappa/NadH"/>
</dbReference>
<evidence type="ECO:0000313" key="5">
    <source>
        <dbReference type="Proteomes" id="UP000247763"/>
    </source>
</evidence>
<dbReference type="Gene3D" id="3.40.30.10">
    <property type="entry name" value="Glutaredoxin"/>
    <property type="match status" value="1"/>
</dbReference>
<dbReference type="InterPro" id="IPR001853">
    <property type="entry name" value="DSBA-like_thioredoxin_dom"/>
</dbReference>
<dbReference type="GO" id="GO:0018845">
    <property type="term" value="F:2-hydroxychromene-2-carboxylate isomerase activity"/>
    <property type="evidence" value="ECO:0007669"/>
    <property type="project" value="UniProtKB-UniRule"/>
</dbReference>
<feature type="domain" description="DSBA-like thioredoxin" evidence="3">
    <location>
        <begin position="4"/>
        <end position="198"/>
    </location>
</feature>
<evidence type="ECO:0000256" key="1">
    <source>
        <dbReference type="PIRNR" id="PIRNR006386"/>
    </source>
</evidence>
<dbReference type="InterPro" id="IPR044087">
    <property type="entry name" value="NahD-like"/>
</dbReference>
<name>A0A2Z3HYI4_9CAUL</name>
<feature type="active site" description="Nucleophile" evidence="2">
    <location>
        <position position="13"/>
    </location>
</feature>